<dbReference type="EMBL" id="LK392619">
    <property type="protein sequence ID" value="CDS43804.1"/>
    <property type="molecule type" value="Genomic_DNA"/>
</dbReference>
<evidence type="ECO:0000313" key="2">
    <source>
        <dbReference type="Proteomes" id="UP000027387"/>
    </source>
</evidence>
<keyword evidence="2" id="KW-1185">Reference proteome</keyword>
<organism evidence="1 2">
    <name type="scientific">Streptococcus phage Cp-7</name>
    <name type="common">Bacteriophage Cp-7</name>
    <dbReference type="NCBI Taxonomy" id="10748"/>
    <lineage>
        <taxon>Viruses</taxon>
        <taxon>Duplodnaviria</taxon>
        <taxon>Heunggongvirae</taxon>
        <taxon>Uroviricota</taxon>
        <taxon>Caudoviricetes</taxon>
        <taxon>Madridviridae</taxon>
        <taxon>Cepunavirus</taxon>
        <taxon>Cepunavirus Cp7</taxon>
    </lineage>
</organism>
<organismHost>
    <name type="scientific">Streptococcus pneumoniae</name>
    <dbReference type="NCBI Taxonomy" id="1313"/>
</organismHost>
<dbReference type="GeneID" id="40100391"/>
<name>A0A068YNV3_BPCP7</name>
<accession>A0A068YNV3</accession>
<reference evidence="1 2" key="2">
    <citation type="submission" date="2014-06" db="EMBL/GenBank/DDBJ databases">
        <title>Estudios estructurales y funcionales de la lisozima Cpl-7, del bacteriofago Cp-7 de neumococo.</title>
        <authorList>
            <person name="Diez-Martinez R."/>
        </authorList>
    </citation>
    <scope>NUCLEOTIDE SEQUENCE [LARGE SCALE GENOMIC DNA]</scope>
</reference>
<evidence type="ECO:0000313" key="1">
    <source>
        <dbReference type="EMBL" id="CDS43804.1"/>
    </source>
</evidence>
<dbReference type="KEGG" id="vg:40100391"/>
<proteinExistence type="predicted"/>
<sequence length="96" mass="11201">MELFKTTEENIDKLVRKGLNSKSWIYYPEQFTEFSGICSEDLIIMSIRVLSSLSERLGLSDKFITDFIYPISQYKGEDMTANRLKFIVFTILSLDK</sequence>
<dbReference type="OrthoDB" id="40107at10239"/>
<dbReference type="RefSeq" id="YP_009623585.1">
    <property type="nucleotide sequence ID" value="NC_042114.1"/>
</dbReference>
<reference evidence="1 2" key="1">
    <citation type="submission" date="2014-05" db="EMBL/GenBank/DDBJ databases">
        <authorList>
            <person name="Garcia E."/>
        </authorList>
    </citation>
    <scope>NUCLEOTIDE SEQUENCE [LARGE SCALE GENOMIC DNA]</scope>
</reference>
<dbReference type="Proteomes" id="UP000027387">
    <property type="component" value="Segment"/>
</dbReference>
<protein>
    <submittedName>
        <fullName evidence="1">Uncharacterized protein</fullName>
    </submittedName>
</protein>